<dbReference type="PANTHER" id="PTHR11579">
    <property type="entry name" value="PROTEIN-L-ISOASPARTATE O-METHYLTRANSFERASE"/>
    <property type="match status" value="1"/>
</dbReference>
<dbReference type="CDD" id="cd02440">
    <property type="entry name" value="AdoMet_MTases"/>
    <property type="match status" value="1"/>
</dbReference>
<evidence type="ECO:0000256" key="1">
    <source>
        <dbReference type="ARBA" id="ARBA00004496"/>
    </source>
</evidence>
<proteinExistence type="inferred from homology"/>
<dbReference type="NCBIfam" id="TIGR04188">
    <property type="entry name" value="methyltr_grsp"/>
    <property type="match status" value="1"/>
</dbReference>
<evidence type="ECO:0000313" key="12">
    <source>
        <dbReference type="EMBL" id="GDY42743.1"/>
    </source>
</evidence>
<dbReference type="AlphaFoldDB" id="A0A4D4KA44"/>
<dbReference type="GO" id="GO:0004719">
    <property type="term" value="F:protein-L-isoaspartate (D-aspartate) O-methyltransferase activity"/>
    <property type="evidence" value="ECO:0007669"/>
    <property type="project" value="UniProtKB-EC"/>
</dbReference>
<dbReference type="Gene3D" id="3.40.50.150">
    <property type="entry name" value="Vaccinia Virus protein VP39"/>
    <property type="match status" value="1"/>
</dbReference>
<dbReference type="GO" id="GO:0032259">
    <property type="term" value="P:methylation"/>
    <property type="evidence" value="ECO:0007669"/>
    <property type="project" value="UniProtKB-KW"/>
</dbReference>
<dbReference type="SUPFAM" id="SSF53335">
    <property type="entry name" value="S-adenosyl-L-methionine-dependent methyltransferases"/>
    <property type="match status" value="1"/>
</dbReference>
<evidence type="ECO:0000256" key="2">
    <source>
        <dbReference type="ARBA" id="ARBA00005369"/>
    </source>
</evidence>
<reference evidence="12 13" key="1">
    <citation type="journal article" date="2020" name="Int. J. Syst. Evol. Microbiol.">
        <title>Reclassification of Streptomyces castelarensis and Streptomyces sporoclivatus as later heterotypic synonyms of Streptomyces antimycoticus.</title>
        <authorList>
            <person name="Komaki H."/>
            <person name="Tamura T."/>
        </authorList>
    </citation>
    <scope>NUCLEOTIDE SEQUENCE [LARGE SCALE GENOMIC DNA]</scope>
    <source>
        <strain evidence="12 13">NBRC 12839</strain>
    </source>
</reference>
<evidence type="ECO:0000256" key="5">
    <source>
        <dbReference type="ARBA" id="ARBA00022490"/>
    </source>
</evidence>
<evidence type="ECO:0000256" key="11">
    <source>
        <dbReference type="ARBA" id="ARBA00031350"/>
    </source>
</evidence>
<sequence length="383" mass="41253">MRDDERLRARLGERLREAGCLRTAPWRAAVEAVPRHEFLRGGFFEQLPGTLPTAWRPVLPDGGGRWLERCYADESLVTQVAGTVVPGDIRGEIMRAPTSSSTMPSLVVRMLEELRVEDGHRVLEIGTGTGYSTALLCHRLGDGSVVSVEVDREVSGRAAAPLGACGYQPELVVGDGLAGHRDGAPYDRVIATCGVLTMPGSWIDQTKPGGIVLATVGGWLYASELARLSVHGDGTASGRFLGGQISFMLARPHLPPPLGLLPDLGSGEERRTTLGPNLLTGDWTARFVAQLTVPRAQHISMTIEGRTQQILIDVEAGAWAVLTEADGGWTVRQGGPVRLWDAVEAQVARWRADGAPALDRFEITVTPDEGQVIRWPGGRRSRG</sequence>
<evidence type="ECO:0000256" key="9">
    <source>
        <dbReference type="ARBA" id="ARBA00030757"/>
    </source>
</evidence>
<evidence type="ECO:0000256" key="8">
    <source>
        <dbReference type="ARBA" id="ARBA00022691"/>
    </source>
</evidence>
<dbReference type="InterPro" id="IPR026448">
    <property type="entry name" value="Methyltr_grasp"/>
</dbReference>
<evidence type="ECO:0000256" key="6">
    <source>
        <dbReference type="ARBA" id="ARBA00022603"/>
    </source>
</evidence>
<evidence type="ECO:0000256" key="7">
    <source>
        <dbReference type="ARBA" id="ARBA00022679"/>
    </source>
</evidence>
<gene>
    <name evidence="12" type="ORF">SANT12839_036250</name>
</gene>
<dbReference type="EMBL" id="BJHV01000001">
    <property type="protein sequence ID" value="GDY42743.1"/>
    <property type="molecule type" value="Genomic_DNA"/>
</dbReference>
<dbReference type="Pfam" id="PF01135">
    <property type="entry name" value="PCMT"/>
    <property type="match status" value="1"/>
</dbReference>
<dbReference type="EC" id="2.1.1.77" evidence="3"/>
<keyword evidence="5" id="KW-0963">Cytoplasm</keyword>
<keyword evidence="13" id="KW-1185">Reference proteome</keyword>
<comment type="similarity">
    <text evidence="2">Belongs to the methyltransferase superfamily. L-isoaspartyl/D-aspartyl protein methyltransferase family.</text>
</comment>
<protein>
    <recommendedName>
        <fullName evidence="4">Protein-L-isoaspartate O-methyltransferase</fullName>
        <ecNumber evidence="3">2.1.1.77</ecNumber>
    </recommendedName>
    <alternativeName>
        <fullName evidence="11">L-isoaspartyl protein carboxyl methyltransferase</fullName>
    </alternativeName>
    <alternativeName>
        <fullName evidence="9">Protein L-isoaspartyl methyltransferase</fullName>
    </alternativeName>
    <alternativeName>
        <fullName evidence="10">Protein-beta-aspartate methyltransferase</fullName>
    </alternativeName>
</protein>
<keyword evidence="7 12" id="KW-0808">Transferase</keyword>
<evidence type="ECO:0000256" key="10">
    <source>
        <dbReference type="ARBA" id="ARBA00031323"/>
    </source>
</evidence>
<dbReference type="PANTHER" id="PTHR11579:SF0">
    <property type="entry name" value="PROTEIN-L-ISOASPARTATE(D-ASPARTATE) O-METHYLTRANSFERASE"/>
    <property type="match status" value="1"/>
</dbReference>
<comment type="subcellular location">
    <subcellularLocation>
        <location evidence="1">Cytoplasm</location>
    </subcellularLocation>
</comment>
<keyword evidence="8" id="KW-0949">S-adenosyl-L-methionine</keyword>
<comment type="caution">
    <text evidence="12">The sequence shown here is derived from an EMBL/GenBank/DDBJ whole genome shotgun (WGS) entry which is preliminary data.</text>
</comment>
<keyword evidence="6 12" id="KW-0489">Methyltransferase</keyword>
<evidence type="ECO:0000256" key="4">
    <source>
        <dbReference type="ARBA" id="ARBA00013346"/>
    </source>
</evidence>
<name>A0A4D4KA44_9ACTN</name>
<organism evidence="12 13">
    <name type="scientific">Streptomyces antimycoticus</name>
    <dbReference type="NCBI Taxonomy" id="68175"/>
    <lineage>
        <taxon>Bacteria</taxon>
        <taxon>Bacillati</taxon>
        <taxon>Actinomycetota</taxon>
        <taxon>Actinomycetes</taxon>
        <taxon>Kitasatosporales</taxon>
        <taxon>Streptomycetaceae</taxon>
        <taxon>Streptomyces</taxon>
        <taxon>Streptomyces violaceusniger group</taxon>
    </lineage>
</organism>
<dbReference type="InterPro" id="IPR000682">
    <property type="entry name" value="PCMT"/>
</dbReference>
<evidence type="ECO:0000256" key="3">
    <source>
        <dbReference type="ARBA" id="ARBA00011890"/>
    </source>
</evidence>
<accession>A0A4D4KA44</accession>
<evidence type="ECO:0000313" key="13">
    <source>
        <dbReference type="Proteomes" id="UP000299290"/>
    </source>
</evidence>
<dbReference type="Proteomes" id="UP000299290">
    <property type="component" value="Unassembled WGS sequence"/>
</dbReference>
<dbReference type="GO" id="GO:0005737">
    <property type="term" value="C:cytoplasm"/>
    <property type="evidence" value="ECO:0007669"/>
    <property type="project" value="UniProtKB-SubCell"/>
</dbReference>
<dbReference type="InterPro" id="IPR029063">
    <property type="entry name" value="SAM-dependent_MTases_sf"/>
</dbReference>